<name>A0AAV4B1W5_9GAST</name>
<protein>
    <submittedName>
        <fullName evidence="1">Uncharacterized protein</fullName>
    </submittedName>
</protein>
<proteinExistence type="predicted"/>
<reference evidence="1 2" key="1">
    <citation type="journal article" date="2021" name="Elife">
        <title>Chloroplast acquisition without the gene transfer in kleptoplastic sea slugs, Plakobranchus ocellatus.</title>
        <authorList>
            <person name="Maeda T."/>
            <person name="Takahashi S."/>
            <person name="Yoshida T."/>
            <person name="Shimamura S."/>
            <person name="Takaki Y."/>
            <person name="Nagai Y."/>
            <person name="Toyoda A."/>
            <person name="Suzuki Y."/>
            <person name="Arimoto A."/>
            <person name="Ishii H."/>
            <person name="Satoh N."/>
            <person name="Nishiyama T."/>
            <person name="Hasebe M."/>
            <person name="Maruyama T."/>
            <person name="Minagawa J."/>
            <person name="Obokata J."/>
            <person name="Shigenobu S."/>
        </authorList>
    </citation>
    <scope>NUCLEOTIDE SEQUENCE [LARGE SCALE GENOMIC DNA]</scope>
</reference>
<sequence length="116" mass="13186">MRNLGDGKENIVLKPNKPLTNLHGFVHVIQMLLSCAKHPIGRAGRDRIVVSTSRCGRDNPGPEIPSHPFSFGWTQRSNEKFTWPRQGFDPRESHLVANYPTKYATVHPLSHTKHRI</sequence>
<evidence type="ECO:0000313" key="1">
    <source>
        <dbReference type="EMBL" id="GFO13065.1"/>
    </source>
</evidence>
<accession>A0AAV4B1W5</accession>
<dbReference type="PROSITE" id="PS51257">
    <property type="entry name" value="PROKAR_LIPOPROTEIN"/>
    <property type="match status" value="1"/>
</dbReference>
<dbReference type="AlphaFoldDB" id="A0AAV4B1W5"/>
<comment type="caution">
    <text evidence="1">The sequence shown here is derived from an EMBL/GenBank/DDBJ whole genome shotgun (WGS) entry which is preliminary data.</text>
</comment>
<evidence type="ECO:0000313" key="2">
    <source>
        <dbReference type="Proteomes" id="UP000735302"/>
    </source>
</evidence>
<gene>
    <name evidence="1" type="ORF">PoB_003957000</name>
</gene>
<organism evidence="1 2">
    <name type="scientific">Plakobranchus ocellatus</name>
    <dbReference type="NCBI Taxonomy" id="259542"/>
    <lineage>
        <taxon>Eukaryota</taxon>
        <taxon>Metazoa</taxon>
        <taxon>Spiralia</taxon>
        <taxon>Lophotrochozoa</taxon>
        <taxon>Mollusca</taxon>
        <taxon>Gastropoda</taxon>
        <taxon>Heterobranchia</taxon>
        <taxon>Euthyneura</taxon>
        <taxon>Panpulmonata</taxon>
        <taxon>Sacoglossa</taxon>
        <taxon>Placobranchoidea</taxon>
        <taxon>Plakobranchidae</taxon>
        <taxon>Plakobranchus</taxon>
    </lineage>
</organism>
<keyword evidence="2" id="KW-1185">Reference proteome</keyword>
<dbReference type="EMBL" id="BLXT01004479">
    <property type="protein sequence ID" value="GFO13065.1"/>
    <property type="molecule type" value="Genomic_DNA"/>
</dbReference>
<dbReference type="Proteomes" id="UP000735302">
    <property type="component" value="Unassembled WGS sequence"/>
</dbReference>